<feature type="compositionally biased region" description="Acidic residues" evidence="1">
    <location>
        <begin position="21"/>
        <end position="41"/>
    </location>
</feature>
<proteinExistence type="predicted"/>
<keyword evidence="3" id="KW-1185">Reference proteome</keyword>
<dbReference type="OrthoDB" id="6466835at2759"/>
<feature type="region of interest" description="Disordered" evidence="1">
    <location>
        <begin position="20"/>
        <end position="59"/>
    </location>
</feature>
<evidence type="ECO:0000313" key="3">
    <source>
        <dbReference type="Proteomes" id="UP000499080"/>
    </source>
</evidence>
<comment type="caution">
    <text evidence="2">The sequence shown here is derived from an EMBL/GenBank/DDBJ whole genome shotgun (WGS) entry which is preliminary data.</text>
</comment>
<dbReference type="Proteomes" id="UP000499080">
    <property type="component" value="Unassembled WGS sequence"/>
</dbReference>
<protein>
    <submittedName>
        <fullName evidence="2">Uncharacterized protein</fullName>
    </submittedName>
</protein>
<evidence type="ECO:0000313" key="2">
    <source>
        <dbReference type="EMBL" id="GBO10695.1"/>
    </source>
</evidence>
<accession>A0A4Y2UCF2</accession>
<dbReference type="AlphaFoldDB" id="A0A4Y2UCF2"/>
<sequence length="100" mass="11636">MPTPYEKEMEFLRKLLAEVGTNEDPDFDNEDNGPEDISEDNFSDHESFSEDDTESEEHGVFSNCFHQKRALSGENQNVGIILVVKIFCRTYLEQKDQRKM</sequence>
<gene>
    <name evidence="2" type="ORF">AVEN_40890_1</name>
</gene>
<reference evidence="2 3" key="1">
    <citation type="journal article" date="2019" name="Sci. Rep.">
        <title>Orb-weaving spider Araneus ventricosus genome elucidates the spidroin gene catalogue.</title>
        <authorList>
            <person name="Kono N."/>
            <person name="Nakamura H."/>
            <person name="Ohtoshi R."/>
            <person name="Moran D.A.P."/>
            <person name="Shinohara A."/>
            <person name="Yoshida Y."/>
            <person name="Fujiwara M."/>
            <person name="Mori M."/>
            <person name="Tomita M."/>
            <person name="Arakawa K."/>
        </authorList>
    </citation>
    <scope>NUCLEOTIDE SEQUENCE [LARGE SCALE GENOMIC DNA]</scope>
</reference>
<name>A0A4Y2UCF2_ARAVE</name>
<organism evidence="2 3">
    <name type="scientific">Araneus ventricosus</name>
    <name type="common">Orbweaver spider</name>
    <name type="synonym">Epeira ventricosa</name>
    <dbReference type="NCBI Taxonomy" id="182803"/>
    <lineage>
        <taxon>Eukaryota</taxon>
        <taxon>Metazoa</taxon>
        <taxon>Ecdysozoa</taxon>
        <taxon>Arthropoda</taxon>
        <taxon>Chelicerata</taxon>
        <taxon>Arachnida</taxon>
        <taxon>Araneae</taxon>
        <taxon>Araneomorphae</taxon>
        <taxon>Entelegynae</taxon>
        <taxon>Araneoidea</taxon>
        <taxon>Araneidae</taxon>
        <taxon>Araneus</taxon>
    </lineage>
</organism>
<evidence type="ECO:0000256" key="1">
    <source>
        <dbReference type="SAM" id="MobiDB-lite"/>
    </source>
</evidence>
<dbReference type="EMBL" id="BGPR01035730">
    <property type="protein sequence ID" value="GBO10695.1"/>
    <property type="molecule type" value="Genomic_DNA"/>
</dbReference>